<evidence type="ECO:0000256" key="10">
    <source>
        <dbReference type="SAM" id="Phobius"/>
    </source>
</evidence>
<evidence type="ECO:0000256" key="1">
    <source>
        <dbReference type="ARBA" id="ARBA00004429"/>
    </source>
</evidence>
<evidence type="ECO:0000256" key="2">
    <source>
        <dbReference type="ARBA" id="ARBA00005745"/>
    </source>
</evidence>
<comment type="similarity">
    <text evidence="2 9">Belongs to the GSP F family.</text>
</comment>
<keyword evidence="4" id="KW-1003">Cell membrane</keyword>
<dbReference type="OrthoDB" id="9805682at2"/>
<keyword evidence="3 9" id="KW-0813">Transport</keyword>
<feature type="domain" description="Type II secretion system protein GspF" evidence="11">
    <location>
        <begin position="67"/>
        <end position="190"/>
    </location>
</feature>
<dbReference type="AlphaFoldDB" id="A0A0V8M2T8"/>
<gene>
    <name evidence="12" type="ORF">DA01_04990</name>
</gene>
<evidence type="ECO:0000256" key="6">
    <source>
        <dbReference type="ARBA" id="ARBA00022692"/>
    </source>
</evidence>
<keyword evidence="5" id="KW-0997">Cell inner membrane</keyword>
<keyword evidence="6 9" id="KW-0812">Transmembrane</keyword>
<evidence type="ECO:0000313" key="13">
    <source>
        <dbReference type="Proteomes" id="UP000053577"/>
    </source>
</evidence>
<dbReference type="GO" id="GO:0005886">
    <property type="term" value="C:plasma membrane"/>
    <property type="evidence" value="ECO:0007669"/>
    <property type="project" value="UniProtKB-SubCell"/>
</dbReference>
<dbReference type="PANTHER" id="PTHR30012:SF0">
    <property type="entry name" value="TYPE II SECRETION SYSTEM PROTEIN F-RELATED"/>
    <property type="match status" value="1"/>
</dbReference>
<evidence type="ECO:0000256" key="4">
    <source>
        <dbReference type="ARBA" id="ARBA00022475"/>
    </source>
</evidence>
<feature type="transmembrane region" description="Helical" evidence="10">
    <location>
        <begin position="373"/>
        <end position="397"/>
    </location>
</feature>
<dbReference type="PATRIC" id="fig|61435.5.peg.983"/>
<organism evidence="12 13">
    <name type="scientific">Dehalococcoides mccartyi</name>
    <dbReference type="NCBI Taxonomy" id="61435"/>
    <lineage>
        <taxon>Bacteria</taxon>
        <taxon>Bacillati</taxon>
        <taxon>Chloroflexota</taxon>
        <taxon>Dehalococcoidia</taxon>
        <taxon>Dehalococcoidales</taxon>
        <taxon>Dehalococcoidaceae</taxon>
        <taxon>Dehalococcoides</taxon>
    </lineage>
</organism>
<dbReference type="Proteomes" id="UP000053577">
    <property type="component" value="Unassembled WGS sequence"/>
</dbReference>
<dbReference type="PANTHER" id="PTHR30012">
    <property type="entry name" value="GENERAL SECRETION PATHWAY PROTEIN"/>
    <property type="match status" value="1"/>
</dbReference>
<dbReference type="Pfam" id="PF00482">
    <property type="entry name" value="T2SSF"/>
    <property type="match status" value="2"/>
</dbReference>
<protein>
    <submittedName>
        <fullName evidence="12">Pilus assembly protein</fullName>
    </submittedName>
</protein>
<feature type="domain" description="Type II secretion system protein GspF" evidence="11">
    <location>
        <begin position="270"/>
        <end position="390"/>
    </location>
</feature>
<evidence type="ECO:0000256" key="9">
    <source>
        <dbReference type="RuleBase" id="RU003923"/>
    </source>
</evidence>
<dbReference type="RefSeq" id="WP_058292491.1">
    <property type="nucleotide sequence ID" value="NZ_JGYD01000018.1"/>
</dbReference>
<dbReference type="InterPro" id="IPR001992">
    <property type="entry name" value="T2SS_GspF/T4SS_PilC_CS"/>
</dbReference>
<feature type="transmembrane region" description="Helical" evidence="10">
    <location>
        <begin position="171"/>
        <end position="196"/>
    </location>
</feature>
<feature type="transmembrane region" description="Helical" evidence="10">
    <location>
        <begin position="216"/>
        <end position="239"/>
    </location>
</feature>
<dbReference type="GO" id="GO:0009306">
    <property type="term" value="P:protein secretion"/>
    <property type="evidence" value="ECO:0007669"/>
    <property type="project" value="InterPro"/>
</dbReference>
<sequence length="401" mass="43532">MDFNYVAYGQDKRLVKGKIPATSLEAAQRLLSHSGYQILSIKPITPFFSTSGSFNFSKVKPREVILFSRQLALLLESGTDIVTSLELLQEQTTNKLFREIIGEIVNDIRGGSSLSLAMSKHPKAFPPLYHRVIAAGEQGGSLEVVLRNLANFVQRNVETEKKIKSALTYPGVVAVVGILVLLLMVTFVLPAFTSLYSQMGTELPAATRILIGISDFFGAWGLYVTGIFIATIAGLVIYLRTPAGRYQRDRIALKLPIIGRILLLSELSRACQTMSLLFKAGLPLPEIMNQTTAAANNKLISNALAEVQHDLIRGEGLSRPMTKSPLFLPMMVQMVSVGEETGKLDDTLATVSATYDTEADDRISAAIGMIQPVMTIGIGLVVGFIAVALVSSMYSLYGQIG</sequence>
<keyword evidence="7 10" id="KW-1133">Transmembrane helix</keyword>
<proteinExistence type="inferred from homology"/>
<dbReference type="FunFam" id="1.20.81.30:FF:000001">
    <property type="entry name" value="Type II secretion system protein F"/>
    <property type="match status" value="2"/>
</dbReference>
<dbReference type="Gene3D" id="1.20.81.30">
    <property type="entry name" value="Type II secretion system (T2SS), domain F"/>
    <property type="match status" value="2"/>
</dbReference>
<dbReference type="InterPro" id="IPR042094">
    <property type="entry name" value="T2SS_GspF_sf"/>
</dbReference>
<dbReference type="PROSITE" id="PS00874">
    <property type="entry name" value="T2SP_F"/>
    <property type="match status" value="1"/>
</dbReference>
<accession>A0A0V8M2T8</accession>
<dbReference type="PRINTS" id="PR00812">
    <property type="entry name" value="BCTERIALGSPF"/>
</dbReference>
<evidence type="ECO:0000256" key="8">
    <source>
        <dbReference type="ARBA" id="ARBA00023136"/>
    </source>
</evidence>
<dbReference type="eggNOG" id="COG1459">
    <property type="taxonomic scope" value="Bacteria"/>
</dbReference>
<dbReference type="InterPro" id="IPR018076">
    <property type="entry name" value="T2SS_GspF_dom"/>
</dbReference>
<name>A0A0V8M2T8_9CHLR</name>
<evidence type="ECO:0000256" key="7">
    <source>
        <dbReference type="ARBA" id="ARBA00022989"/>
    </source>
</evidence>
<comment type="caution">
    <text evidence="12">The sequence shown here is derived from an EMBL/GenBank/DDBJ whole genome shotgun (WGS) entry which is preliminary data.</text>
</comment>
<evidence type="ECO:0000256" key="5">
    <source>
        <dbReference type="ARBA" id="ARBA00022519"/>
    </source>
</evidence>
<comment type="subcellular location">
    <subcellularLocation>
        <location evidence="1">Cell inner membrane</location>
        <topology evidence="1">Multi-pass membrane protein</topology>
    </subcellularLocation>
    <subcellularLocation>
        <location evidence="9">Cell membrane</location>
        <topology evidence="9">Multi-pass membrane protein</topology>
    </subcellularLocation>
</comment>
<dbReference type="InterPro" id="IPR003004">
    <property type="entry name" value="GspF/PilC"/>
</dbReference>
<evidence type="ECO:0000256" key="3">
    <source>
        <dbReference type="ARBA" id="ARBA00022448"/>
    </source>
</evidence>
<keyword evidence="8 10" id="KW-0472">Membrane</keyword>
<reference evidence="12 13" key="1">
    <citation type="journal article" date="2015" name="Sci. Rep.">
        <title>A comparative genomics and reductive dehalogenase gene transcription study of two chloroethene-respiring bacteria, Dehalococcoides mccartyi strains MB and 11a.</title>
        <authorList>
            <person name="Low A."/>
            <person name="Shen Z."/>
            <person name="Cheng D."/>
            <person name="Rogers M.J."/>
            <person name="Lee P.K."/>
            <person name="He J."/>
        </authorList>
    </citation>
    <scope>NUCLEOTIDE SEQUENCE [LARGE SCALE GENOMIC DNA]</scope>
    <source>
        <strain evidence="12 13">MB</strain>
    </source>
</reference>
<evidence type="ECO:0000259" key="11">
    <source>
        <dbReference type="Pfam" id="PF00482"/>
    </source>
</evidence>
<dbReference type="EMBL" id="JGYD01000018">
    <property type="protein sequence ID" value="KSV18000.1"/>
    <property type="molecule type" value="Genomic_DNA"/>
</dbReference>
<evidence type="ECO:0000313" key="12">
    <source>
        <dbReference type="EMBL" id="KSV18000.1"/>
    </source>
</evidence>